<reference evidence="1 2" key="1">
    <citation type="journal article" date="2023" name="IMA Fungus">
        <title>Comparative genomic study of the Penicillium genus elucidates a diverse pangenome and 15 lateral gene transfer events.</title>
        <authorList>
            <person name="Petersen C."/>
            <person name="Sorensen T."/>
            <person name="Nielsen M.R."/>
            <person name="Sondergaard T.E."/>
            <person name="Sorensen J.L."/>
            <person name="Fitzpatrick D.A."/>
            <person name="Frisvad J.C."/>
            <person name="Nielsen K.L."/>
        </authorList>
    </citation>
    <scope>NUCLEOTIDE SEQUENCE [LARGE SCALE GENOMIC DNA]</scope>
    <source>
        <strain evidence="1 2">IBT 29057</strain>
    </source>
</reference>
<accession>A0AAD6H2F5</accession>
<protein>
    <submittedName>
        <fullName evidence="1">Uncharacterized protein</fullName>
    </submittedName>
</protein>
<keyword evidence="2" id="KW-1185">Reference proteome</keyword>
<organism evidence="1 2">
    <name type="scientific">Penicillium hetheringtonii</name>
    <dbReference type="NCBI Taxonomy" id="911720"/>
    <lineage>
        <taxon>Eukaryota</taxon>
        <taxon>Fungi</taxon>
        <taxon>Dikarya</taxon>
        <taxon>Ascomycota</taxon>
        <taxon>Pezizomycotina</taxon>
        <taxon>Eurotiomycetes</taxon>
        <taxon>Eurotiomycetidae</taxon>
        <taxon>Eurotiales</taxon>
        <taxon>Aspergillaceae</taxon>
        <taxon>Penicillium</taxon>
    </lineage>
</organism>
<dbReference type="EMBL" id="JAQJAC010000001">
    <property type="protein sequence ID" value="KAJ5600453.1"/>
    <property type="molecule type" value="Genomic_DNA"/>
</dbReference>
<evidence type="ECO:0000313" key="2">
    <source>
        <dbReference type="Proteomes" id="UP001216150"/>
    </source>
</evidence>
<proteinExistence type="predicted"/>
<evidence type="ECO:0000313" key="1">
    <source>
        <dbReference type="EMBL" id="KAJ5600453.1"/>
    </source>
</evidence>
<name>A0AAD6H2F5_9EURO</name>
<dbReference type="Proteomes" id="UP001216150">
    <property type="component" value="Unassembled WGS sequence"/>
</dbReference>
<sequence>MVNVSEHGTKEFVVERLNLGTESKGFESGTPEFQQILGTRVGKTAAYIILNSFDPGTRKIARIAMWLTGLPARFIQARFDIEVTSRSS</sequence>
<comment type="caution">
    <text evidence="1">The sequence shown here is derived from an EMBL/GenBank/DDBJ whole genome shotgun (WGS) entry which is preliminary data.</text>
</comment>
<gene>
    <name evidence="1" type="ORF">N7450_001520</name>
</gene>
<dbReference type="AlphaFoldDB" id="A0AAD6H2F5"/>